<dbReference type="Gramene" id="ERN12833">
    <property type="protein sequence ID" value="ERN12833"/>
    <property type="gene ID" value="AMTR_s00180p00044420"/>
</dbReference>
<organism evidence="1 2">
    <name type="scientific">Amborella trichopoda</name>
    <dbReference type="NCBI Taxonomy" id="13333"/>
    <lineage>
        <taxon>Eukaryota</taxon>
        <taxon>Viridiplantae</taxon>
        <taxon>Streptophyta</taxon>
        <taxon>Embryophyta</taxon>
        <taxon>Tracheophyta</taxon>
        <taxon>Spermatophyta</taxon>
        <taxon>Magnoliopsida</taxon>
        <taxon>Amborellales</taxon>
        <taxon>Amborellaceae</taxon>
        <taxon>Amborella</taxon>
    </lineage>
</organism>
<proteinExistence type="predicted"/>
<evidence type="ECO:0000313" key="1">
    <source>
        <dbReference type="EMBL" id="ERN12833.1"/>
    </source>
</evidence>
<dbReference type="AlphaFoldDB" id="W1PX92"/>
<dbReference type="HOGENOM" id="CLU_2797375_0_0_1"/>
<protein>
    <submittedName>
        <fullName evidence="1">Uncharacterized protein</fullName>
    </submittedName>
</protein>
<keyword evidence="2" id="KW-1185">Reference proteome</keyword>
<name>W1PX92_AMBTC</name>
<reference evidence="2" key="1">
    <citation type="journal article" date="2013" name="Science">
        <title>The Amborella genome and the evolution of flowering plants.</title>
        <authorList>
            <consortium name="Amborella Genome Project"/>
        </authorList>
    </citation>
    <scope>NUCLEOTIDE SEQUENCE [LARGE SCALE GENOMIC DNA]</scope>
</reference>
<evidence type="ECO:0000313" key="2">
    <source>
        <dbReference type="Proteomes" id="UP000017836"/>
    </source>
</evidence>
<dbReference type="EMBL" id="KI392602">
    <property type="protein sequence ID" value="ERN12833.1"/>
    <property type="molecule type" value="Genomic_DNA"/>
</dbReference>
<gene>
    <name evidence="1" type="ORF">AMTR_s00180p00044420</name>
</gene>
<accession>W1PX92</accession>
<sequence>MVFGLHLSNIEKEKGDKGQQFNKAKMGAIAMTSTQLDDSSLIPNLALKTAISNLCDEWGSKKPSIPPN</sequence>
<dbReference type="Proteomes" id="UP000017836">
    <property type="component" value="Unassembled WGS sequence"/>
</dbReference>